<dbReference type="InterPro" id="IPR034113">
    <property type="entry name" value="SCP_GAPR1-like"/>
</dbReference>
<accession>V5H0R4</accession>
<evidence type="ECO:0000256" key="1">
    <source>
        <dbReference type="SAM" id="Phobius"/>
    </source>
</evidence>
<dbReference type="InterPro" id="IPR001283">
    <property type="entry name" value="CRISP-related"/>
</dbReference>
<dbReference type="Gene3D" id="3.40.33.10">
    <property type="entry name" value="CAP"/>
    <property type="match status" value="1"/>
</dbReference>
<dbReference type="PRINTS" id="PR00838">
    <property type="entry name" value="V5ALLERGEN"/>
</dbReference>
<reference evidence="3" key="1">
    <citation type="journal article" date="2015" name="Sci. Rep.">
        <title>Tissue- and time-dependent transcription in Ixodes ricinus salivary glands and midguts when blood feeding on the vertebrate host.</title>
        <authorList>
            <person name="Kotsyfakis M."/>
            <person name="Schwarz A."/>
            <person name="Erhart J."/>
            <person name="Ribeiro J.M."/>
        </authorList>
    </citation>
    <scope>NUCLEOTIDE SEQUENCE</scope>
    <source>
        <tissue evidence="3">Salivary gland and midgut</tissue>
    </source>
</reference>
<dbReference type="SMART" id="SM00198">
    <property type="entry name" value="SCP"/>
    <property type="match status" value="1"/>
</dbReference>
<evidence type="ECO:0000313" key="3">
    <source>
        <dbReference type="EMBL" id="JAB70459.1"/>
    </source>
</evidence>
<dbReference type="InterPro" id="IPR014044">
    <property type="entry name" value="CAP_dom"/>
</dbReference>
<protein>
    <submittedName>
        <fullName evidence="3">Putative scp gapr-1 like scp-like extracellular protein</fullName>
    </submittedName>
</protein>
<dbReference type="InterPro" id="IPR002413">
    <property type="entry name" value="V5_allergen-like"/>
</dbReference>
<dbReference type="Pfam" id="PF00188">
    <property type="entry name" value="CAP"/>
    <property type="match status" value="1"/>
</dbReference>
<dbReference type="FunFam" id="3.40.33.10:FF:000010">
    <property type="entry name" value="Predicted protein"/>
    <property type="match status" value="1"/>
</dbReference>
<dbReference type="PRINTS" id="PR00837">
    <property type="entry name" value="V5TPXLIKE"/>
</dbReference>
<dbReference type="CDD" id="cd05382">
    <property type="entry name" value="CAP_GAPR1-like"/>
    <property type="match status" value="1"/>
</dbReference>
<dbReference type="EMBL" id="GANP01014009">
    <property type="protein sequence ID" value="JAB70459.1"/>
    <property type="molecule type" value="mRNA"/>
</dbReference>
<dbReference type="InterPro" id="IPR035940">
    <property type="entry name" value="CAP_sf"/>
</dbReference>
<feature type="transmembrane region" description="Helical" evidence="1">
    <location>
        <begin position="6"/>
        <end position="23"/>
    </location>
</feature>
<dbReference type="AlphaFoldDB" id="V5H0R4"/>
<keyword evidence="1" id="KW-0812">Transmembrane</keyword>
<keyword evidence="1" id="KW-1133">Transmembrane helix</keyword>
<dbReference type="PANTHER" id="PTHR10334">
    <property type="entry name" value="CYSTEINE-RICH SECRETORY PROTEIN-RELATED"/>
    <property type="match status" value="1"/>
</dbReference>
<name>V5H0R4_IXORI</name>
<evidence type="ECO:0000259" key="2">
    <source>
        <dbReference type="SMART" id="SM00198"/>
    </source>
</evidence>
<keyword evidence="1" id="KW-0472">Membrane</keyword>
<organism evidence="3">
    <name type="scientific">Ixodes ricinus</name>
    <name type="common">Common tick</name>
    <name type="synonym">Acarus ricinus</name>
    <dbReference type="NCBI Taxonomy" id="34613"/>
    <lineage>
        <taxon>Eukaryota</taxon>
        <taxon>Metazoa</taxon>
        <taxon>Ecdysozoa</taxon>
        <taxon>Arthropoda</taxon>
        <taxon>Chelicerata</taxon>
        <taxon>Arachnida</taxon>
        <taxon>Acari</taxon>
        <taxon>Parasitiformes</taxon>
        <taxon>Ixodida</taxon>
        <taxon>Ixodoidea</taxon>
        <taxon>Ixodidae</taxon>
        <taxon>Ixodinae</taxon>
        <taxon>Ixodes</taxon>
    </lineage>
</organism>
<sequence>MSTTLHIFIFSVIMLLIICEGAVNKKREEKRRYSRPNNENHIFHKLCLQEHNKYRLRHHVRPLTTNSKLYIRARAWARHLARRDSTSDVPHEKLPGTGENIYWMTYAQQPYFQYAEMAVPYWYDENKDYDYETGGYSPNTAHFTQMVWRSTTQLGCGYAVSSTYKIFVVCKYHPQGNIDGQYQSNVLRPSYY</sequence>
<dbReference type="SUPFAM" id="SSF55797">
    <property type="entry name" value="PR-1-like"/>
    <property type="match status" value="1"/>
</dbReference>
<feature type="domain" description="SCP" evidence="2">
    <location>
        <begin position="42"/>
        <end position="180"/>
    </location>
</feature>
<proteinExistence type="evidence at transcript level"/>